<dbReference type="Proteomes" id="UP000034107">
    <property type="component" value="Unassembled WGS sequence"/>
</dbReference>
<organism evidence="1 2">
    <name type="scientific">Candidatus Nomurabacteria bacterium GW2011_GWA1_46_11</name>
    <dbReference type="NCBI Taxonomy" id="1618732"/>
    <lineage>
        <taxon>Bacteria</taxon>
        <taxon>Candidatus Nomuraibacteriota</taxon>
    </lineage>
</organism>
<protein>
    <submittedName>
        <fullName evidence="1">Uncharacterized protein</fullName>
    </submittedName>
</protein>
<accession>A0A0G1RJ29</accession>
<name>A0A0G1RJ29_9BACT</name>
<evidence type="ECO:0000313" key="1">
    <source>
        <dbReference type="EMBL" id="KKU20940.1"/>
    </source>
</evidence>
<comment type="caution">
    <text evidence="1">The sequence shown here is derived from an EMBL/GenBank/DDBJ whole genome shotgun (WGS) entry which is preliminary data.</text>
</comment>
<dbReference type="AlphaFoldDB" id="A0A0G1RJ29"/>
<gene>
    <name evidence="1" type="ORF">UX31_C0024G0009</name>
</gene>
<reference evidence="1 2" key="1">
    <citation type="journal article" date="2015" name="Nature">
        <title>rRNA introns, odd ribosomes, and small enigmatic genomes across a large radiation of phyla.</title>
        <authorList>
            <person name="Brown C.T."/>
            <person name="Hug L.A."/>
            <person name="Thomas B.C."/>
            <person name="Sharon I."/>
            <person name="Castelle C.J."/>
            <person name="Singh A."/>
            <person name="Wilkins M.J."/>
            <person name="Williams K.H."/>
            <person name="Banfield J.F."/>
        </authorList>
    </citation>
    <scope>NUCLEOTIDE SEQUENCE [LARGE SCALE GENOMIC DNA]</scope>
</reference>
<sequence>MAKPAAVRHHPTIAPEAIADTQVADRWVKEDVGPEENMDRIALGVLLPVLRPELGVCHEVVEDIPTDVASTRLELLAKIVAADDLAALLLLGEKQVELHAIEVEVVATALELHDAHLRRTDALGTGERQFARDREVDHVVDRADLVCAAKETENRGHLVLTVSEGSEVLGLEADLRGGDGELVGDTDADFGCGCHMAHPFVGDTSIKDASGLC</sequence>
<proteinExistence type="predicted"/>
<evidence type="ECO:0000313" key="2">
    <source>
        <dbReference type="Proteomes" id="UP000034107"/>
    </source>
</evidence>
<dbReference type="EMBL" id="LCLS01000024">
    <property type="protein sequence ID" value="KKU20940.1"/>
    <property type="molecule type" value="Genomic_DNA"/>
</dbReference>